<keyword evidence="1" id="KW-0472">Membrane</keyword>
<gene>
    <name evidence="2" type="primary">Dsim\GD17675</name>
    <name evidence="2" type="ORF">Dsim_GD17675</name>
</gene>
<keyword evidence="1" id="KW-1133">Transmembrane helix</keyword>
<sequence length="51" mass="6022">MSKYFCHRPNRCLTSFLISRRKIEKVKSKAYLSHVTVIALFVLTSIVYLFI</sequence>
<dbReference type="EMBL" id="CH982446">
    <property type="protein sequence ID" value="EDX15274.1"/>
    <property type="molecule type" value="Genomic_DNA"/>
</dbReference>
<protein>
    <submittedName>
        <fullName evidence="2">GD17675</fullName>
    </submittedName>
</protein>
<accession>B4NSU2</accession>
<dbReference type="AlphaFoldDB" id="B4NSU2"/>
<feature type="transmembrane region" description="Helical" evidence="1">
    <location>
        <begin position="30"/>
        <end position="50"/>
    </location>
</feature>
<name>B4NSU2_DROSI</name>
<dbReference type="HOGENOM" id="CLU_3108664_0_0_1"/>
<evidence type="ECO:0000256" key="1">
    <source>
        <dbReference type="SAM" id="Phobius"/>
    </source>
</evidence>
<keyword evidence="1" id="KW-0812">Transmembrane</keyword>
<proteinExistence type="predicted"/>
<keyword evidence="3" id="KW-1185">Reference proteome</keyword>
<evidence type="ECO:0000313" key="3">
    <source>
        <dbReference type="Proteomes" id="UP000000304"/>
    </source>
</evidence>
<evidence type="ECO:0000313" key="2">
    <source>
        <dbReference type="EMBL" id="EDX15274.1"/>
    </source>
</evidence>
<dbReference type="Proteomes" id="UP000000304">
    <property type="component" value="Unassembled WGS sequence"/>
</dbReference>
<reference evidence="2 3" key="1">
    <citation type="journal article" date="2007" name="Nature">
        <title>Evolution of genes and genomes on the Drosophila phylogeny.</title>
        <authorList>
            <consortium name="Drosophila 12 Genomes Consortium"/>
            <person name="Clark A.G."/>
            <person name="Eisen M.B."/>
            <person name="Smith D.R."/>
            <person name="Bergman C.M."/>
            <person name="Oliver B."/>
            <person name="Markow T.A."/>
            <person name="Kaufman T.C."/>
            <person name="Kellis M."/>
            <person name="Gelbart W."/>
            <person name="Iyer V.N."/>
            <person name="Pollard D.A."/>
            <person name="Sackton T.B."/>
            <person name="Larracuente A.M."/>
            <person name="Singh N.D."/>
            <person name="Abad J.P."/>
            <person name="Abt D.N."/>
            <person name="Adryan B."/>
            <person name="Aguade M."/>
            <person name="Akashi H."/>
            <person name="Anderson W.W."/>
            <person name="Aquadro C.F."/>
            <person name="Ardell D.H."/>
            <person name="Arguello R."/>
            <person name="Artieri C.G."/>
            <person name="Barbash D.A."/>
            <person name="Barker D."/>
            <person name="Barsanti P."/>
            <person name="Batterham P."/>
            <person name="Batzoglou S."/>
            <person name="Begun D."/>
            <person name="Bhutkar A."/>
            <person name="Blanco E."/>
            <person name="Bosak S.A."/>
            <person name="Bradley R.K."/>
            <person name="Brand A.D."/>
            <person name="Brent M.R."/>
            <person name="Brooks A.N."/>
            <person name="Brown R.H."/>
            <person name="Butlin R.K."/>
            <person name="Caggese C."/>
            <person name="Calvi B.R."/>
            <person name="Bernardo de Carvalho A."/>
            <person name="Caspi A."/>
            <person name="Castrezana S."/>
            <person name="Celniker S.E."/>
            <person name="Chang J.L."/>
            <person name="Chapple C."/>
            <person name="Chatterji S."/>
            <person name="Chinwalla A."/>
            <person name="Civetta A."/>
            <person name="Clifton S.W."/>
            <person name="Comeron J.M."/>
            <person name="Costello J.C."/>
            <person name="Coyne J.A."/>
            <person name="Daub J."/>
            <person name="David R.G."/>
            <person name="Delcher A.L."/>
            <person name="Delehaunty K."/>
            <person name="Do C.B."/>
            <person name="Ebling H."/>
            <person name="Edwards K."/>
            <person name="Eickbush T."/>
            <person name="Evans J.D."/>
            <person name="Filipski A."/>
            <person name="Findeiss S."/>
            <person name="Freyhult E."/>
            <person name="Fulton L."/>
            <person name="Fulton R."/>
            <person name="Garcia A.C."/>
            <person name="Gardiner A."/>
            <person name="Garfield D.A."/>
            <person name="Garvin B.E."/>
            <person name="Gibson G."/>
            <person name="Gilbert D."/>
            <person name="Gnerre S."/>
            <person name="Godfrey J."/>
            <person name="Good R."/>
            <person name="Gotea V."/>
            <person name="Gravely B."/>
            <person name="Greenberg A.J."/>
            <person name="Griffiths-Jones S."/>
            <person name="Gross S."/>
            <person name="Guigo R."/>
            <person name="Gustafson E.A."/>
            <person name="Haerty W."/>
            <person name="Hahn M.W."/>
            <person name="Halligan D.L."/>
            <person name="Halpern A.L."/>
            <person name="Halter G.M."/>
            <person name="Han M.V."/>
            <person name="Heger A."/>
            <person name="Hillier L."/>
            <person name="Hinrichs A.S."/>
            <person name="Holmes I."/>
            <person name="Hoskins R.A."/>
            <person name="Hubisz M.J."/>
            <person name="Hultmark D."/>
            <person name="Huntley M.A."/>
            <person name="Jaffe D.B."/>
            <person name="Jagadeeshan S."/>
            <person name="Jeck W.R."/>
            <person name="Johnson J."/>
            <person name="Jones C.D."/>
            <person name="Jordan W.C."/>
            <person name="Karpen G.H."/>
            <person name="Kataoka E."/>
            <person name="Keightley P.D."/>
            <person name="Kheradpour P."/>
            <person name="Kirkness E.F."/>
            <person name="Koerich L.B."/>
            <person name="Kristiansen K."/>
            <person name="Kudrna D."/>
            <person name="Kulathinal R.J."/>
            <person name="Kumar S."/>
            <person name="Kwok R."/>
            <person name="Lander E."/>
            <person name="Langley C.H."/>
            <person name="Lapoint R."/>
            <person name="Lazzaro B.P."/>
            <person name="Lee S.J."/>
            <person name="Levesque L."/>
            <person name="Li R."/>
            <person name="Lin C.F."/>
            <person name="Lin M.F."/>
            <person name="Lindblad-Toh K."/>
            <person name="Llopart A."/>
            <person name="Long M."/>
            <person name="Low L."/>
            <person name="Lozovsky E."/>
            <person name="Lu J."/>
            <person name="Luo M."/>
            <person name="Machado C.A."/>
            <person name="Makalowski W."/>
            <person name="Marzo M."/>
            <person name="Matsuda M."/>
            <person name="Matzkin L."/>
            <person name="McAllister B."/>
            <person name="McBride C.S."/>
            <person name="McKernan B."/>
            <person name="McKernan K."/>
            <person name="Mendez-Lago M."/>
            <person name="Minx P."/>
            <person name="Mollenhauer M.U."/>
            <person name="Montooth K."/>
            <person name="Mount S.M."/>
            <person name="Mu X."/>
            <person name="Myers E."/>
            <person name="Negre B."/>
            <person name="Newfeld S."/>
            <person name="Nielsen R."/>
            <person name="Noor M.A."/>
            <person name="O'Grady P."/>
            <person name="Pachter L."/>
            <person name="Papaceit M."/>
            <person name="Parisi M.J."/>
            <person name="Parisi M."/>
            <person name="Parts L."/>
            <person name="Pedersen J.S."/>
            <person name="Pesole G."/>
            <person name="Phillippy A.M."/>
            <person name="Ponting C.P."/>
            <person name="Pop M."/>
            <person name="Porcelli D."/>
            <person name="Powell J.R."/>
            <person name="Prohaska S."/>
            <person name="Pruitt K."/>
            <person name="Puig M."/>
            <person name="Quesneville H."/>
            <person name="Ram K.R."/>
            <person name="Rand D."/>
            <person name="Rasmussen M.D."/>
            <person name="Reed L.K."/>
            <person name="Reenan R."/>
            <person name="Reily A."/>
            <person name="Remington K.A."/>
            <person name="Rieger T.T."/>
            <person name="Ritchie M.G."/>
            <person name="Robin C."/>
            <person name="Rogers Y.H."/>
            <person name="Rohde C."/>
            <person name="Rozas J."/>
            <person name="Rubenfield M.J."/>
            <person name="Ruiz A."/>
            <person name="Russo S."/>
            <person name="Salzberg S.L."/>
            <person name="Sanchez-Gracia A."/>
            <person name="Saranga D.J."/>
            <person name="Sato H."/>
            <person name="Schaeffer S.W."/>
            <person name="Schatz M.C."/>
            <person name="Schlenke T."/>
            <person name="Schwartz R."/>
            <person name="Segarra C."/>
            <person name="Singh R.S."/>
            <person name="Sirot L."/>
            <person name="Sirota M."/>
            <person name="Sisneros N.B."/>
            <person name="Smith C.D."/>
            <person name="Smith T.F."/>
            <person name="Spieth J."/>
            <person name="Stage D.E."/>
            <person name="Stark A."/>
            <person name="Stephan W."/>
            <person name="Strausberg R.L."/>
            <person name="Strempel S."/>
            <person name="Sturgill D."/>
            <person name="Sutton G."/>
            <person name="Sutton G.G."/>
            <person name="Tao W."/>
            <person name="Teichmann S."/>
            <person name="Tobari Y.N."/>
            <person name="Tomimura Y."/>
            <person name="Tsolas J.M."/>
            <person name="Valente V.L."/>
            <person name="Venter E."/>
            <person name="Venter J.C."/>
            <person name="Vicario S."/>
            <person name="Vieira F.G."/>
            <person name="Vilella A.J."/>
            <person name="Villasante A."/>
            <person name="Walenz B."/>
            <person name="Wang J."/>
            <person name="Wasserman M."/>
            <person name="Watts T."/>
            <person name="Wilson D."/>
            <person name="Wilson R.K."/>
            <person name="Wing R.A."/>
            <person name="Wolfner M.F."/>
            <person name="Wong A."/>
            <person name="Wong G.K."/>
            <person name="Wu C.I."/>
            <person name="Wu G."/>
            <person name="Yamamoto D."/>
            <person name="Yang H.P."/>
            <person name="Yang S.P."/>
            <person name="Yorke J.A."/>
            <person name="Yoshida K."/>
            <person name="Zdobnov E."/>
            <person name="Zhang P."/>
            <person name="Zhang Y."/>
            <person name="Zimin A.V."/>
            <person name="Baldwin J."/>
            <person name="Abdouelleil A."/>
            <person name="Abdulkadir J."/>
            <person name="Abebe A."/>
            <person name="Abera B."/>
            <person name="Abreu J."/>
            <person name="Acer S.C."/>
            <person name="Aftuck L."/>
            <person name="Alexander A."/>
            <person name="An P."/>
            <person name="Anderson E."/>
            <person name="Anderson S."/>
            <person name="Arachi H."/>
            <person name="Azer M."/>
            <person name="Bachantsang P."/>
            <person name="Barry A."/>
            <person name="Bayul T."/>
            <person name="Berlin A."/>
            <person name="Bessette D."/>
            <person name="Bloom T."/>
            <person name="Blye J."/>
            <person name="Boguslavskiy L."/>
            <person name="Bonnet C."/>
            <person name="Boukhgalter B."/>
            <person name="Bourzgui I."/>
            <person name="Brown A."/>
            <person name="Cahill P."/>
            <person name="Channer S."/>
            <person name="Cheshatsang Y."/>
            <person name="Chuda L."/>
            <person name="Citroen M."/>
            <person name="Collymore A."/>
            <person name="Cooke P."/>
            <person name="Costello M."/>
            <person name="D'Aco K."/>
            <person name="Daza R."/>
            <person name="De Haan G."/>
            <person name="DeGray S."/>
            <person name="DeMaso C."/>
            <person name="Dhargay N."/>
            <person name="Dooley K."/>
            <person name="Dooley E."/>
            <person name="Doricent M."/>
            <person name="Dorje P."/>
            <person name="Dorjee K."/>
            <person name="Dupes A."/>
            <person name="Elong R."/>
            <person name="Falk J."/>
            <person name="Farina A."/>
            <person name="Faro S."/>
            <person name="Ferguson D."/>
            <person name="Fisher S."/>
            <person name="Foley C.D."/>
            <person name="Franke A."/>
            <person name="Friedrich D."/>
            <person name="Gadbois L."/>
            <person name="Gearin G."/>
            <person name="Gearin C.R."/>
            <person name="Giannoukos G."/>
            <person name="Goode T."/>
            <person name="Graham J."/>
            <person name="Grandbois E."/>
            <person name="Grewal S."/>
            <person name="Gyaltsen K."/>
            <person name="Hafez N."/>
            <person name="Hagos B."/>
            <person name="Hall J."/>
            <person name="Henson C."/>
            <person name="Hollinger A."/>
            <person name="Honan T."/>
            <person name="Huard M.D."/>
            <person name="Hughes L."/>
            <person name="Hurhula B."/>
            <person name="Husby M.E."/>
            <person name="Kamat A."/>
            <person name="Kanga B."/>
            <person name="Kashin S."/>
            <person name="Khazanovich D."/>
            <person name="Kisner P."/>
            <person name="Lance K."/>
            <person name="Lara M."/>
            <person name="Lee W."/>
            <person name="Lennon N."/>
            <person name="Letendre F."/>
            <person name="LeVine R."/>
            <person name="Lipovsky A."/>
            <person name="Liu X."/>
            <person name="Liu J."/>
            <person name="Liu S."/>
            <person name="Lokyitsang T."/>
            <person name="Lokyitsang Y."/>
            <person name="Lubonja R."/>
            <person name="Lui A."/>
            <person name="MacDonald P."/>
            <person name="Magnisalis V."/>
            <person name="Maru K."/>
            <person name="Matthews C."/>
            <person name="McCusker W."/>
            <person name="McDonough S."/>
            <person name="Mehta T."/>
            <person name="Meldrim J."/>
            <person name="Meneus L."/>
            <person name="Mihai O."/>
            <person name="Mihalev A."/>
            <person name="Mihova T."/>
            <person name="Mittelman R."/>
            <person name="Mlenga V."/>
            <person name="Montmayeur A."/>
            <person name="Mulrain L."/>
            <person name="Navidi A."/>
            <person name="Naylor J."/>
            <person name="Negash T."/>
            <person name="Nguyen T."/>
            <person name="Nguyen N."/>
            <person name="Nicol R."/>
            <person name="Norbu C."/>
            <person name="Norbu N."/>
            <person name="Novod N."/>
            <person name="O'Neill B."/>
            <person name="Osman S."/>
            <person name="Markiewicz E."/>
            <person name="Oyono O.L."/>
            <person name="Patti C."/>
            <person name="Phunkhang P."/>
            <person name="Pierre F."/>
            <person name="Priest M."/>
            <person name="Raghuraman S."/>
            <person name="Rege F."/>
            <person name="Reyes R."/>
            <person name="Rise C."/>
            <person name="Rogov P."/>
            <person name="Ross K."/>
            <person name="Ryan E."/>
            <person name="Settipalli S."/>
            <person name="Shea T."/>
            <person name="Sherpa N."/>
            <person name="Shi L."/>
            <person name="Shih D."/>
            <person name="Sparrow T."/>
            <person name="Spaulding J."/>
            <person name="Stalker J."/>
            <person name="Stange-Thomann N."/>
            <person name="Stavropoulos S."/>
            <person name="Stone C."/>
            <person name="Strader C."/>
            <person name="Tesfaye S."/>
            <person name="Thomson T."/>
            <person name="Thoulutsang Y."/>
            <person name="Thoulutsang D."/>
            <person name="Topham K."/>
            <person name="Topping I."/>
            <person name="Tsamla T."/>
            <person name="Vassiliev H."/>
            <person name="Vo A."/>
            <person name="Wangchuk T."/>
            <person name="Wangdi T."/>
            <person name="Weiand M."/>
            <person name="Wilkinson J."/>
            <person name="Wilson A."/>
            <person name="Yadav S."/>
            <person name="Young G."/>
            <person name="Yu Q."/>
            <person name="Zembek L."/>
            <person name="Zhong D."/>
            <person name="Zimmer A."/>
            <person name="Zwirko Z."/>
            <person name="Jaffe D.B."/>
            <person name="Alvarez P."/>
            <person name="Brockman W."/>
            <person name="Butler J."/>
            <person name="Chin C."/>
            <person name="Gnerre S."/>
            <person name="Grabherr M."/>
            <person name="Kleber M."/>
            <person name="Mauceli E."/>
            <person name="MacCallum I."/>
        </authorList>
    </citation>
    <scope>NUCLEOTIDE SEQUENCE [LARGE SCALE GENOMIC DNA]</scope>
    <source>
        <strain evidence="3">white501</strain>
    </source>
</reference>
<organism evidence="2 3">
    <name type="scientific">Drosophila simulans</name>
    <name type="common">Fruit fly</name>
    <dbReference type="NCBI Taxonomy" id="7240"/>
    <lineage>
        <taxon>Eukaryota</taxon>
        <taxon>Metazoa</taxon>
        <taxon>Ecdysozoa</taxon>
        <taxon>Arthropoda</taxon>
        <taxon>Hexapoda</taxon>
        <taxon>Insecta</taxon>
        <taxon>Pterygota</taxon>
        <taxon>Neoptera</taxon>
        <taxon>Endopterygota</taxon>
        <taxon>Diptera</taxon>
        <taxon>Brachycera</taxon>
        <taxon>Muscomorpha</taxon>
        <taxon>Ephydroidea</taxon>
        <taxon>Drosophilidae</taxon>
        <taxon>Drosophila</taxon>
        <taxon>Sophophora</taxon>
    </lineage>
</organism>